<dbReference type="EMBL" id="SHKW01000002">
    <property type="protein sequence ID" value="RZU35775.1"/>
    <property type="molecule type" value="Genomic_DNA"/>
</dbReference>
<organism evidence="6 7">
    <name type="scientific">Edaphobacter modestus</name>
    <dbReference type="NCBI Taxonomy" id="388466"/>
    <lineage>
        <taxon>Bacteria</taxon>
        <taxon>Pseudomonadati</taxon>
        <taxon>Acidobacteriota</taxon>
        <taxon>Terriglobia</taxon>
        <taxon>Terriglobales</taxon>
        <taxon>Acidobacteriaceae</taxon>
        <taxon>Edaphobacter</taxon>
    </lineage>
</organism>
<dbReference type="CDD" id="cd07205">
    <property type="entry name" value="Pat_PNPLA6_PNPLA7_NTE1_like"/>
    <property type="match status" value="1"/>
</dbReference>
<dbReference type="Gene3D" id="3.40.1090.10">
    <property type="entry name" value="Cytosolic phospholipase A2 catalytic domain"/>
    <property type="match status" value="2"/>
</dbReference>
<feature type="active site" description="Proton acceptor" evidence="4">
    <location>
        <position position="253"/>
    </location>
</feature>
<keyword evidence="7" id="KW-1185">Reference proteome</keyword>
<dbReference type="SUPFAM" id="SSF52151">
    <property type="entry name" value="FabD/lysophospholipase-like"/>
    <property type="match status" value="1"/>
</dbReference>
<feature type="short sequence motif" description="GXSXG" evidence="4">
    <location>
        <begin position="107"/>
        <end position="111"/>
    </location>
</feature>
<dbReference type="PANTHER" id="PTHR14226:SF29">
    <property type="entry name" value="NEUROPATHY TARGET ESTERASE SWS"/>
    <property type="match status" value="1"/>
</dbReference>
<name>A0A4Q7YH99_9BACT</name>
<dbReference type="InterPro" id="IPR016035">
    <property type="entry name" value="Acyl_Trfase/lysoPLipase"/>
</dbReference>
<keyword evidence="3 4" id="KW-0443">Lipid metabolism</keyword>
<comment type="caution">
    <text evidence="6">The sequence shown here is derived from an EMBL/GenBank/DDBJ whole genome shotgun (WGS) entry which is preliminary data.</text>
</comment>
<dbReference type="GO" id="GO:0016787">
    <property type="term" value="F:hydrolase activity"/>
    <property type="evidence" value="ECO:0007669"/>
    <property type="project" value="UniProtKB-UniRule"/>
</dbReference>
<feature type="domain" description="PNPLA" evidence="5">
    <location>
        <begin position="76"/>
        <end position="266"/>
    </location>
</feature>
<evidence type="ECO:0000259" key="5">
    <source>
        <dbReference type="PROSITE" id="PS51635"/>
    </source>
</evidence>
<dbReference type="OrthoDB" id="9770965at2"/>
<evidence type="ECO:0000256" key="4">
    <source>
        <dbReference type="PROSITE-ProRule" id="PRU01161"/>
    </source>
</evidence>
<dbReference type="GO" id="GO:0016042">
    <property type="term" value="P:lipid catabolic process"/>
    <property type="evidence" value="ECO:0007669"/>
    <property type="project" value="UniProtKB-UniRule"/>
</dbReference>
<feature type="short sequence motif" description="GXGXXG" evidence="4">
    <location>
        <begin position="80"/>
        <end position="85"/>
    </location>
</feature>
<keyword evidence="1 4" id="KW-0378">Hydrolase</keyword>
<proteinExistence type="predicted"/>
<accession>A0A4Q7YH99</accession>
<dbReference type="PANTHER" id="PTHR14226">
    <property type="entry name" value="NEUROPATHY TARGET ESTERASE/SWISS CHEESE D.MELANOGASTER"/>
    <property type="match status" value="1"/>
</dbReference>
<dbReference type="AlphaFoldDB" id="A0A4Q7YH99"/>
<dbReference type="Pfam" id="PF01734">
    <property type="entry name" value="Patatin"/>
    <property type="match status" value="1"/>
</dbReference>
<evidence type="ECO:0000256" key="2">
    <source>
        <dbReference type="ARBA" id="ARBA00022963"/>
    </source>
</evidence>
<protein>
    <submittedName>
        <fullName evidence="6">NTE family protein</fullName>
    </submittedName>
</protein>
<evidence type="ECO:0000256" key="3">
    <source>
        <dbReference type="ARBA" id="ARBA00023098"/>
    </source>
</evidence>
<evidence type="ECO:0000256" key="1">
    <source>
        <dbReference type="ARBA" id="ARBA00022801"/>
    </source>
</evidence>
<feature type="short sequence motif" description="DGA/G" evidence="4">
    <location>
        <begin position="253"/>
        <end position="255"/>
    </location>
</feature>
<dbReference type="InterPro" id="IPR050301">
    <property type="entry name" value="NTE"/>
</dbReference>
<dbReference type="Gene3D" id="2.40.160.50">
    <property type="entry name" value="membrane protein fhac: a member of the omp85/tpsb transporter family"/>
    <property type="match status" value="1"/>
</dbReference>
<dbReference type="Proteomes" id="UP000292958">
    <property type="component" value="Unassembled WGS sequence"/>
</dbReference>
<keyword evidence="2 4" id="KW-0442">Lipid degradation</keyword>
<dbReference type="PROSITE" id="PS51635">
    <property type="entry name" value="PNPLA"/>
    <property type="match status" value="1"/>
</dbReference>
<evidence type="ECO:0000313" key="6">
    <source>
        <dbReference type="EMBL" id="RZU35775.1"/>
    </source>
</evidence>
<gene>
    <name evidence="6" type="ORF">BDD14_5877</name>
</gene>
<evidence type="ECO:0000313" key="7">
    <source>
        <dbReference type="Proteomes" id="UP000292958"/>
    </source>
</evidence>
<dbReference type="InterPro" id="IPR002641">
    <property type="entry name" value="PNPLA_dom"/>
</dbReference>
<feature type="active site" description="Nucleophile" evidence="4">
    <location>
        <position position="109"/>
    </location>
</feature>
<sequence length="780" mass="84319">MRTLNRHLLSFLLLGAGTIVPGARSQDNGAVGVSPAVQVKPSNGHPATITSIQPRGGADPGNFPALTPIGRPSIGLVLEGGGALGLAHIGVLRWLEENHIPVDRLAGTSMGAFVGALYASGKSVDEIQTMAMGNADVFMLQAPYNDVSFRRREDRKDLPQAITLDLNGGIGLRNSVLLDTGLNELLREQFNAYNNENVSFDQLPIPFRCVATDLNALAPVVFSKGSVAQAVRASISIPGIFPPVQYNDHYLVDGAIVDNLPTDIAKTDLNSEVVIAVHLATSDFVESDVHSILGIFSRAYGAGTARAENSGKLLANILIVAETQKFEPTDYDKARQLIEIGYSGAEHRRSDLIRYRVSDEAWNAYLTTRKARVRKSPGTLQIVKVEGGTPAADDAARRDLAPLQGKPIDAKAVSESLRRVEGNGGYTASFQTLSALAPQAPDATAGQSPDDGVVVHLREADGGHAILMAGADITAATSNVTRMSLDFRIINRDFGRFGSELRTDVRVGFLTQFATEYYRQLGSTSFFLQPHVGIIREPVYLWANQKRISERLEQQAGGGLDFGKTFSRNMQVAAQWRMQDIRWTRTTGLDQSTNFSGPVETTALHLTYDTAVEGAVSPHGLRVDFSGGYLLHTSVVRSTPFVEMKTSQTFTYRQKNLFGIGTEVNSYFHKDVPDPLRFTLGGPLRLSASSIDEYRGTDVYLARAGYLRRIAVLPPGFGQGVYATVAYEVGDAWSPQTRTTFRQDGVAGVVAATPFGVITVAGAVGDAGRRKIFFSLGRLF</sequence>
<reference evidence="6 7" key="1">
    <citation type="submission" date="2019-02" db="EMBL/GenBank/DDBJ databases">
        <title>Genomic Encyclopedia of Archaeal and Bacterial Type Strains, Phase II (KMG-II): from individual species to whole genera.</title>
        <authorList>
            <person name="Goeker M."/>
        </authorList>
    </citation>
    <scope>NUCLEOTIDE SEQUENCE [LARGE SCALE GENOMIC DNA]</scope>
    <source>
        <strain evidence="6 7">DSM 18101</strain>
    </source>
</reference>